<dbReference type="GO" id="GO:0003677">
    <property type="term" value="F:DNA binding"/>
    <property type="evidence" value="ECO:0007669"/>
    <property type="project" value="InterPro"/>
</dbReference>
<dbReference type="PIRSF" id="PIRSF005485">
    <property type="entry name" value="HrcA"/>
    <property type="match status" value="1"/>
</dbReference>
<dbReference type="InterPro" id="IPR002571">
    <property type="entry name" value="HrcA"/>
</dbReference>
<dbReference type="AlphaFoldDB" id="A0AAJ0NHX4"/>
<dbReference type="HAMAP" id="MF_00081">
    <property type="entry name" value="HrcA"/>
    <property type="match status" value="1"/>
</dbReference>
<dbReference type="PANTHER" id="PTHR34824">
    <property type="entry name" value="HEAT-INDUCIBLE TRANSCRIPTION REPRESSOR HRCA"/>
    <property type="match status" value="1"/>
</dbReference>
<dbReference type="Gene3D" id="1.10.10.10">
    <property type="entry name" value="Winged helix-like DNA-binding domain superfamily/Winged helix DNA-binding domain"/>
    <property type="match status" value="1"/>
</dbReference>
<dbReference type="SUPFAM" id="SSF46785">
    <property type="entry name" value="Winged helix' DNA-binding domain"/>
    <property type="match status" value="1"/>
</dbReference>
<evidence type="ECO:0000256" key="4">
    <source>
        <dbReference type="ARBA" id="ARBA00023163"/>
    </source>
</evidence>
<evidence type="ECO:0000259" key="7">
    <source>
        <dbReference type="Pfam" id="PF03444"/>
    </source>
</evidence>
<evidence type="ECO:0000313" key="9">
    <source>
        <dbReference type="Proteomes" id="UP000033530"/>
    </source>
</evidence>
<name>A0AAJ0NHX4_STACA</name>
<evidence type="ECO:0000256" key="2">
    <source>
        <dbReference type="ARBA" id="ARBA00023015"/>
    </source>
</evidence>
<dbReference type="NCBIfam" id="TIGR00331">
    <property type="entry name" value="hrcA"/>
    <property type="match status" value="1"/>
</dbReference>
<keyword evidence="2 5" id="KW-0805">Transcription regulation</keyword>
<gene>
    <name evidence="5" type="primary">hrcA</name>
    <name evidence="8" type="ORF">VV61_01265</name>
</gene>
<dbReference type="InterPro" id="IPR023120">
    <property type="entry name" value="WHTH_transcript_rep_HrcA_IDD"/>
</dbReference>
<dbReference type="Pfam" id="PF03444">
    <property type="entry name" value="WHD_HrcA"/>
    <property type="match status" value="1"/>
</dbReference>
<dbReference type="Gene3D" id="3.30.450.40">
    <property type="match status" value="1"/>
</dbReference>
<dbReference type="RefSeq" id="WP_046099253.1">
    <property type="nucleotide sequence ID" value="NZ_BKAP01000001.1"/>
</dbReference>
<sequence>MITNRQQSILNAIVEDYVDYGLPVGSKTVIERHQVNVSPATIRNEMKILEGMGLIEKAHASSGRSPSIKGFRYYVDQLLENTSPRTEFNNQRLNKLLADYNYNLSNALSVYANELSMSTKYTTLIMKPNQSKDLITDVHLFNTVAHLVIMVIVFESGNVEHLQLAVPEKISKNRLVQIANYIKSIFNADMRNDFSDETFMHSNDYLIVNQLIDLLNQRLNDITTDIFFGGKANLIDTLNEQNVNSIQQILQYLESNKILKLFEDGNHSGIDVKIGQEIDNGLEDISIILSDYHIDNHLKGHVAVIGPTAMRYQNVIQLLYKV</sequence>
<comment type="similarity">
    <text evidence="5">Belongs to the HrcA family.</text>
</comment>
<reference evidence="8 9" key="1">
    <citation type="submission" date="2015-03" db="EMBL/GenBank/DDBJ databases">
        <title>Draft Genome Sequence of S. carnosus subsp. utilis LTH 7013, Isolated from South Tirolean Ham.</title>
        <authorList>
            <person name="Mueller A."/>
            <person name="Huptas C."/>
            <person name="Wenning M."/>
            <person name="Weiss A."/>
            <person name="Schmidt H."/>
        </authorList>
    </citation>
    <scope>NUCLEOTIDE SEQUENCE [LARGE SCALE GENOMIC DNA]</scope>
    <source>
        <strain evidence="8 9">LTH7013</strain>
    </source>
</reference>
<dbReference type="Gene3D" id="3.30.390.60">
    <property type="entry name" value="Heat-inducible transcription repressor hrca homolog, domain 3"/>
    <property type="match status" value="1"/>
</dbReference>
<keyword evidence="3 5" id="KW-0346">Stress response</keyword>
<keyword evidence="4 5" id="KW-0804">Transcription</keyword>
<dbReference type="InterPro" id="IPR005104">
    <property type="entry name" value="WHTH_HrcA_DNA-bd"/>
</dbReference>
<dbReference type="InterPro" id="IPR036390">
    <property type="entry name" value="WH_DNA-bd_sf"/>
</dbReference>
<accession>A0AAJ0NHX4</accession>
<dbReference type="InterPro" id="IPR021153">
    <property type="entry name" value="HrcA_C"/>
</dbReference>
<dbReference type="Pfam" id="PF01628">
    <property type="entry name" value="HrcA"/>
    <property type="match status" value="1"/>
</dbReference>
<evidence type="ECO:0000256" key="1">
    <source>
        <dbReference type="ARBA" id="ARBA00022491"/>
    </source>
</evidence>
<evidence type="ECO:0000313" key="8">
    <source>
        <dbReference type="EMBL" id="KKB26145.1"/>
    </source>
</evidence>
<dbReference type="Proteomes" id="UP000033530">
    <property type="component" value="Unassembled WGS sequence"/>
</dbReference>
<comment type="function">
    <text evidence="5">Negative regulator of class I heat shock genes (grpE-dnaK-dnaJ and groELS operons). Prevents heat-shock induction of these operons.</text>
</comment>
<dbReference type="EMBL" id="LAIU01000001">
    <property type="protein sequence ID" value="KKB26145.1"/>
    <property type="molecule type" value="Genomic_DNA"/>
</dbReference>
<comment type="caution">
    <text evidence="8">The sequence shown here is derived from an EMBL/GenBank/DDBJ whole genome shotgun (WGS) entry which is preliminary data.</text>
</comment>
<proteinExistence type="inferred from homology"/>
<organism evidence="8 9">
    <name type="scientific">Staphylococcus carnosus</name>
    <dbReference type="NCBI Taxonomy" id="1281"/>
    <lineage>
        <taxon>Bacteria</taxon>
        <taxon>Bacillati</taxon>
        <taxon>Bacillota</taxon>
        <taxon>Bacilli</taxon>
        <taxon>Bacillales</taxon>
        <taxon>Staphylococcaceae</taxon>
        <taxon>Staphylococcus</taxon>
    </lineage>
</organism>
<dbReference type="PANTHER" id="PTHR34824:SF1">
    <property type="entry name" value="HEAT-INDUCIBLE TRANSCRIPTION REPRESSOR HRCA"/>
    <property type="match status" value="1"/>
</dbReference>
<keyword evidence="1 5" id="KW-0678">Repressor</keyword>
<dbReference type="InterPro" id="IPR036388">
    <property type="entry name" value="WH-like_DNA-bd_sf"/>
</dbReference>
<feature type="domain" description="Winged helix-turn-helix transcription repressor HrcA DNA-binding" evidence="7">
    <location>
        <begin position="2"/>
        <end position="59"/>
    </location>
</feature>
<dbReference type="SUPFAM" id="SSF55781">
    <property type="entry name" value="GAF domain-like"/>
    <property type="match status" value="1"/>
</dbReference>
<evidence type="ECO:0000259" key="6">
    <source>
        <dbReference type="Pfam" id="PF01628"/>
    </source>
</evidence>
<protein>
    <recommendedName>
        <fullName evidence="5">Heat-inducible transcription repressor HrcA</fullName>
    </recommendedName>
</protein>
<dbReference type="InterPro" id="IPR029016">
    <property type="entry name" value="GAF-like_dom_sf"/>
</dbReference>
<feature type="domain" description="Heat-inducible transcription repressor HrcA C-terminal" evidence="6">
    <location>
        <begin position="108"/>
        <end position="316"/>
    </location>
</feature>
<dbReference type="GO" id="GO:0045892">
    <property type="term" value="P:negative regulation of DNA-templated transcription"/>
    <property type="evidence" value="ECO:0007669"/>
    <property type="project" value="UniProtKB-UniRule"/>
</dbReference>
<evidence type="ECO:0000256" key="3">
    <source>
        <dbReference type="ARBA" id="ARBA00023016"/>
    </source>
</evidence>
<evidence type="ECO:0000256" key="5">
    <source>
        <dbReference type="HAMAP-Rule" id="MF_00081"/>
    </source>
</evidence>